<evidence type="ECO:0000259" key="11">
    <source>
        <dbReference type="Pfam" id="PF01272"/>
    </source>
</evidence>
<dbReference type="SUPFAM" id="SSF46557">
    <property type="entry name" value="GreA transcript cleavage protein, N-terminal domain"/>
    <property type="match status" value="1"/>
</dbReference>
<gene>
    <name evidence="8" type="primary">greA</name>
    <name evidence="13" type="ORF">SE17_15590</name>
</gene>
<dbReference type="PANTHER" id="PTHR30437:SF4">
    <property type="entry name" value="TRANSCRIPTION ELONGATION FACTOR GREA"/>
    <property type="match status" value="1"/>
</dbReference>
<dbReference type="Gene3D" id="3.10.50.30">
    <property type="entry name" value="Transcription elongation factor, GreA/GreB, C-terminal domain"/>
    <property type="match status" value="1"/>
</dbReference>
<dbReference type="InterPro" id="IPR028624">
    <property type="entry name" value="Tscrpt_elong_fac_GreA/B"/>
</dbReference>
<feature type="domain" description="Transcription elongation factor GreA/GreB C-terminal" evidence="11">
    <location>
        <begin position="85"/>
        <end position="156"/>
    </location>
</feature>
<dbReference type="GO" id="GO:0003677">
    <property type="term" value="F:DNA binding"/>
    <property type="evidence" value="ECO:0007669"/>
    <property type="project" value="UniProtKB-UniRule"/>
</dbReference>
<dbReference type="Gene3D" id="1.10.287.180">
    <property type="entry name" value="Transcription elongation factor, GreA/GreB, N-terminal domain"/>
    <property type="match status" value="1"/>
</dbReference>
<evidence type="ECO:0000256" key="5">
    <source>
        <dbReference type="ARBA" id="ARBA00023163"/>
    </source>
</evidence>
<evidence type="ECO:0000256" key="6">
    <source>
        <dbReference type="ARBA" id="ARBA00024916"/>
    </source>
</evidence>
<dbReference type="HAMAP" id="MF_00105">
    <property type="entry name" value="GreA_GreB"/>
    <property type="match status" value="1"/>
</dbReference>
<proteinExistence type="inferred from homology"/>
<dbReference type="GO" id="GO:0032784">
    <property type="term" value="P:regulation of DNA-templated transcription elongation"/>
    <property type="evidence" value="ECO:0007669"/>
    <property type="project" value="UniProtKB-UniRule"/>
</dbReference>
<reference evidence="13 14" key="1">
    <citation type="submission" date="2015-09" db="EMBL/GenBank/DDBJ databases">
        <title>Draft genome sequence of Kouleothrix aurantiaca JCM 19913.</title>
        <authorList>
            <person name="Hemp J."/>
        </authorList>
    </citation>
    <scope>NUCLEOTIDE SEQUENCE [LARGE SCALE GENOMIC DNA]</scope>
    <source>
        <strain evidence="13 14">COM-B</strain>
    </source>
</reference>
<keyword evidence="14" id="KW-1185">Reference proteome</keyword>
<evidence type="ECO:0000313" key="14">
    <source>
        <dbReference type="Proteomes" id="UP000050509"/>
    </source>
</evidence>
<dbReference type="GO" id="GO:0006354">
    <property type="term" value="P:DNA-templated transcription elongation"/>
    <property type="evidence" value="ECO:0007669"/>
    <property type="project" value="TreeGrafter"/>
</dbReference>
<keyword evidence="13" id="KW-0648">Protein biosynthesis</keyword>
<feature type="region of interest" description="Disordered" evidence="10">
    <location>
        <begin position="112"/>
        <end position="138"/>
    </location>
</feature>
<dbReference type="InterPro" id="IPR006359">
    <property type="entry name" value="Tscrpt_elong_fac_GreA"/>
</dbReference>
<evidence type="ECO:0000256" key="9">
    <source>
        <dbReference type="RuleBase" id="RU000556"/>
    </source>
</evidence>
<evidence type="ECO:0000256" key="2">
    <source>
        <dbReference type="ARBA" id="ARBA00013729"/>
    </source>
</evidence>
<dbReference type="PANTHER" id="PTHR30437">
    <property type="entry name" value="TRANSCRIPTION ELONGATION FACTOR GREA"/>
    <property type="match status" value="1"/>
</dbReference>
<comment type="similarity">
    <text evidence="1 8 9">Belongs to the GreA/GreB family.</text>
</comment>
<dbReference type="PATRIC" id="fig|186479.3.peg.8974"/>
<dbReference type="AlphaFoldDB" id="A0A0P9D333"/>
<evidence type="ECO:0000256" key="8">
    <source>
        <dbReference type="HAMAP-Rule" id="MF_00105"/>
    </source>
</evidence>
<evidence type="ECO:0000259" key="12">
    <source>
        <dbReference type="Pfam" id="PF03449"/>
    </source>
</evidence>
<comment type="caution">
    <text evidence="13">The sequence shown here is derived from an EMBL/GenBank/DDBJ whole genome shotgun (WGS) entry which is preliminary data.</text>
</comment>
<evidence type="ECO:0000256" key="4">
    <source>
        <dbReference type="ARBA" id="ARBA00023125"/>
    </source>
</evidence>
<protein>
    <recommendedName>
        <fullName evidence="2 8">Transcription elongation factor GreA</fullName>
    </recommendedName>
    <alternativeName>
        <fullName evidence="7 8">Transcript cleavage factor GreA</fullName>
    </alternativeName>
</protein>
<accession>A0A0P9D333</accession>
<dbReference type="GO" id="GO:0070063">
    <property type="term" value="F:RNA polymerase binding"/>
    <property type="evidence" value="ECO:0007669"/>
    <property type="project" value="InterPro"/>
</dbReference>
<dbReference type="InterPro" id="IPR001437">
    <property type="entry name" value="Tscrpt_elong_fac_GreA/B_C"/>
</dbReference>
<dbReference type="FunFam" id="3.10.50.30:FF:000001">
    <property type="entry name" value="Transcription elongation factor GreA"/>
    <property type="match status" value="1"/>
</dbReference>
<dbReference type="Proteomes" id="UP000050509">
    <property type="component" value="Unassembled WGS sequence"/>
</dbReference>
<dbReference type="InterPro" id="IPR036805">
    <property type="entry name" value="Tscrpt_elong_fac_GreA/B_N_sf"/>
</dbReference>
<keyword evidence="13" id="KW-0251">Elongation factor</keyword>
<dbReference type="InterPro" id="IPR023459">
    <property type="entry name" value="Tscrpt_elong_fac_GreA/B_fam"/>
</dbReference>
<comment type="function">
    <text evidence="6 8 9">Necessary for efficient RNA polymerase transcription elongation past template-encoded arresting sites. The arresting sites in DNA have the property of trapping a certain fraction of elongating RNA polymerases that pass through, resulting in locked ternary complexes. Cleavage of the nascent transcript by cleavage factors such as GreA or GreB allows the resumption of elongation from the new 3'terminus. GreA releases sequences of 2 to 3 nucleotides.</text>
</comment>
<dbReference type="NCBIfam" id="NF001263">
    <property type="entry name" value="PRK00226.1-4"/>
    <property type="match status" value="1"/>
</dbReference>
<feature type="domain" description="Transcription elongation factor GreA/GreB N-terminal" evidence="12">
    <location>
        <begin position="7"/>
        <end position="75"/>
    </location>
</feature>
<evidence type="ECO:0000256" key="1">
    <source>
        <dbReference type="ARBA" id="ARBA00008213"/>
    </source>
</evidence>
<keyword evidence="5 8" id="KW-0804">Transcription</keyword>
<sequence>MSDKPAYLTRDGRAKLEAELEELQTVGRRQVAERIGAAKELGDISESGEYEDAKNQQAHLEGRIREIKGILSRAQLIDEENGHGNEVRVGSKVTVRVEGEDEDETWSIVGSAEAKPREGKISNESPLGSSLLGKRRNQKVTVNTPSGTMKLTIVKIQ</sequence>
<keyword evidence="4 8" id="KW-0238">DNA-binding</keyword>
<dbReference type="Pfam" id="PF01272">
    <property type="entry name" value="GreA_GreB"/>
    <property type="match status" value="1"/>
</dbReference>
<organism evidence="13 14">
    <name type="scientific">Kouleothrix aurantiaca</name>
    <dbReference type="NCBI Taxonomy" id="186479"/>
    <lineage>
        <taxon>Bacteria</taxon>
        <taxon>Bacillati</taxon>
        <taxon>Chloroflexota</taxon>
        <taxon>Chloroflexia</taxon>
        <taxon>Chloroflexales</taxon>
        <taxon>Roseiflexineae</taxon>
        <taxon>Roseiflexaceae</taxon>
        <taxon>Kouleothrix</taxon>
    </lineage>
</organism>
<evidence type="ECO:0000256" key="3">
    <source>
        <dbReference type="ARBA" id="ARBA00023015"/>
    </source>
</evidence>
<dbReference type="GO" id="GO:0003746">
    <property type="term" value="F:translation elongation factor activity"/>
    <property type="evidence" value="ECO:0007669"/>
    <property type="project" value="UniProtKB-KW"/>
</dbReference>
<dbReference type="InterPro" id="IPR022691">
    <property type="entry name" value="Tscrpt_elong_fac_GreA/B_N"/>
</dbReference>
<dbReference type="PIRSF" id="PIRSF006092">
    <property type="entry name" value="GreA_GreB"/>
    <property type="match status" value="1"/>
</dbReference>
<evidence type="ECO:0000256" key="10">
    <source>
        <dbReference type="SAM" id="MobiDB-lite"/>
    </source>
</evidence>
<dbReference type="NCBIfam" id="TIGR01462">
    <property type="entry name" value="greA"/>
    <property type="match status" value="1"/>
</dbReference>
<dbReference type="Pfam" id="PF03449">
    <property type="entry name" value="GreA_GreB_N"/>
    <property type="match status" value="1"/>
</dbReference>
<keyword evidence="3 8" id="KW-0805">Transcription regulation</keyword>
<evidence type="ECO:0000256" key="7">
    <source>
        <dbReference type="ARBA" id="ARBA00030776"/>
    </source>
</evidence>
<dbReference type="InterPro" id="IPR036953">
    <property type="entry name" value="GreA/GreB_C_sf"/>
</dbReference>
<name>A0A0P9D333_9CHLR</name>
<evidence type="ECO:0000313" key="13">
    <source>
        <dbReference type="EMBL" id="KPV52423.1"/>
    </source>
</evidence>
<dbReference type="EMBL" id="LJCR01000548">
    <property type="protein sequence ID" value="KPV52423.1"/>
    <property type="molecule type" value="Genomic_DNA"/>
</dbReference>
<dbReference type="FunFam" id="1.10.287.180:FF:000001">
    <property type="entry name" value="Transcription elongation factor GreA"/>
    <property type="match status" value="1"/>
</dbReference>
<dbReference type="SUPFAM" id="SSF54534">
    <property type="entry name" value="FKBP-like"/>
    <property type="match status" value="1"/>
</dbReference>